<dbReference type="AlphaFoldDB" id="A0A4U5P8F6"/>
<gene>
    <name evidence="1" type="ORF">L596_006951</name>
</gene>
<reference evidence="1" key="1">
    <citation type="submission" date="2013-11" db="EMBL/GenBank/DDBJ databases">
        <authorList>
            <person name="Sternberg P."/>
            <person name="Dillman A."/>
            <person name="Macchietto M."/>
        </authorList>
    </citation>
    <scope>NUCLEOTIDE SEQUENCE</scope>
    <source>
        <strain evidence="1">ALL</strain>
    </source>
</reference>
<name>A0A4U5P8F6_STECR</name>
<dbReference type="EMBL" id="AZBU02000002">
    <property type="protein sequence ID" value="TKR92261.1"/>
    <property type="molecule type" value="Genomic_DNA"/>
</dbReference>
<evidence type="ECO:0000313" key="1">
    <source>
        <dbReference type="EMBL" id="TKR92261.1"/>
    </source>
</evidence>
<accession>A0A4U5P8F6</accession>
<reference evidence="1" key="3">
    <citation type="journal article" date="2019" name="G3 (Bethesda)">
        <title>Hybrid Assembly of the Genome of the Entomopathogenic Nematode Steinernema carpocapsae Identifies the X-Chromosome.</title>
        <authorList>
            <person name="Serra L."/>
            <person name="Macchietto M."/>
            <person name="Macias-Munoz A."/>
            <person name="McGill C.J."/>
            <person name="Rodriguez I.M."/>
            <person name="Rodriguez B."/>
            <person name="Murad R."/>
            <person name="Mortazavi A."/>
        </authorList>
    </citation>
    <scope>NUCLEOTIDE SEQUENCE</scope>
    <source>
        <strain evidence="1">ALL</strain>
    </source>
</reference>
<comment type="caution">
    <text evidence="1">The sequence shown here is derived from an EMBL/GenBank/DDBJ whole genome shotgun (WGS) entry which is preliminary data.</text>
</comment>
<proteinExistence type="predicted"/>
<organism evidence="1">
    <name type="scientific">Steinernema carpocapsae</name>
    <name type="common">Entomopathogenic nematode</name>
    <dbReference type="NCBI Taxonomy" id="34508"/>
    <lineage>
        <taxon>Eukaryota</taxon>
        <taxon>Metazoa</taxon>
        <taxon>Ecdysozoa</taxon>
        <taxon>Nematoda</taxon>
        <taxon>Chromadorea</taxon>
        <taxon>Rhabditida</taxon>
        <taxon>Tylenchina</taxon>
        <taxon>Panagrolaimomorpha</taxon>
        <taxon>Strongyloidoidea</taxon>
        <taxon>Steinernematidae</taxon>
        <taxon>Steinernema</taxon>
    </lineage>
</organism>
<reference evidence="1" key="2">
    <citation type="journal article" date="2015" name="Genome Biol.">
        <title>Comparative genomics of Steinernema reveals deeply conserved gene regulatory networks.</title>
        <authorList>
            <person name="Dillman A.R."/>
            <person name="Macchietto M."/>
            <person name="Porter C.F."/>
            <person name="Rogers A."/>
            <person name="Williams B."/>
            <person name="Antoshechkin I."/>
            <person name="Lee M.M."/>
            <person name="Goodwin Z."/>
            <person name="Lu X."/>
            <person name="Lewis E.E."/>
            <person name="Goodrich-Blair H."/>
            <person name="Stock S.P."/>
            <person name="Adams B.J."/>
            <person name="Sternberg P.W."/>
            <person name="Mortazavi A."/>
        </authorList>
    </citation>
    <scope>NUCLEOTIDE SEQUENCE [LARGE SCALE GENOMIC DNA]</scope>
    <source>
        <strain evidence="1">ALL</strain>
    </source>
</reference>
<sequence length="237" mass="27863">MPKQFRIRFYISTTFGSNSPTHHGKLRVDVSQISEDSRSDLVQLLDALPNIYWLSYDQSTPELLSHPKMANVRFLRCQNHFQPLANFALWRNLETLWIDLPRLRNPAPLIRIIRYVAECYYKLPKFSNVNLVRPNPASFGFLSLQGYEDFFDISEDILNLAQVWKTLDREIHFQTVLKKRDFDNLAKRFNVEVDKEAEPLIFRKKLEEKRILEAAWEPTSPLYEETGKLSIKTVGNM</sequence>
<protein>
    <submittedName>
        <fullName evidence="1">Uncharacterized protein</fullName>
    </submittedName>
</protein>